<dbReference type="InParanoid" id="A0A0C2WWT6"/>
<sequence>MHPNPPSPERLAENSSTHALRHLPTYEEVNIPYSLRLPTYRSSYIRRFHPYARYTTPSAQDYDLDNSDYYYDEDTFLDLTILDEYAPQQPEVPSTSANEIHAINQAGEVEDQDLSETEASLTDPDVHVELEGPRGAFLRIDTITPLHSTES</sequence>
<name>A0A0C2WWT6_AMAMK</name>
<dbReference type="EMBL" id="KN818286">
    <property type="protein sequence ID" value="KIL61281.1"/>
    <property type="molecule type" value="Genomic_DNA"/>
</dbReference>
<dbReference type="HOGENOM" id="CLU_136300_0_0_1"/>
<gene>
    <name evidence="2" type="ORF">M378DRAFT_167086</name>
</gene>
<keyword evidence="3" id="KW-1185">Reference proteome</keyword>
<dbReference type="Proteomes" id="UP000054549">
    <property type="component" value="Unassembled WGS sequence"/>
</dbReference>
<proteinExistence type="predicted"/>
<reference evidence="2 3" key="1">
    <citation type="submission" date="2014-04" db="EMBL/GenBank/DDBJ databases">
        <title>Evolutionary Origins and Diversification of the Mycorrhizal Mutualists.</title>
        <authorList>
            <consortium name="DOE Joint Genome Institute"/>
            <consortium name="Mycorrhizal Genomics Consortium"/>
            <person name="Kohler A."/>
            <person name="Kuo A."/>
            <person name="Nagy L.G."/>
            <person name="Floudas D."/>
            <person name="Copeland A."/>
            <person name="Barry K.W."/>
            <person name="Cichocki N."/>
            <person name="Veneault-Fourrey C."/>
            <person name="LaButti K."/>
            <person name="Lindquist E.A."/>
            <person name="Lipzen A."/>
            <person name="Lundell T."/>
            <person name="Morin E."/>
            <person name="Murat C."/>
            <person name="Riley R."/>
            <person name="Ohm R."/>
            <person name="Sun H."/>
            <person name="Tunlid A."/>
            <person name="Henrissat B."/>
            <person name="Grigoriev I.V."/>
            <person name="Hibbett D.S."/>
            <person name="Martin F."/>
        </authorList>
    </citation>
    <scope>NUCLEOTIDE SEQUENCE [LARGE SCALE GENOMIC DNA]</scope>
    <source>
        <strain evidence="2 3">Koide BX008</strain>
    </source>
</reference>
<dbReference type="AlphaFoldDB" id="A0A0C2WWT6"/>
<evidence type="ECO:0000313" key="2">
    <source>
        <dbReference type="EMBL" id="KIL61281.1"/>
    </source>
</evidence>
<protein>
    <submittedName>
        <fullName evidence="2">Uncharacterized protein</fullName>
    </submittedName>
</protein>
<feature type="region of interest" description="Disordered" evidence="1">
    <location>
        <begin position="103"/>
        <end position="124"/>
    </location>
</feature>
<accession>A0A0C2WWT6</accession>
<organism evidence="2 3">
    <name type="scientific">Amanita muscaria (strain Koide BX008)</name>
    <dbReference type="NCBI Taxonomy" id="946122"/>
    <lineage>
        <taxon>Eukaryota</taxon>
        <taxon>Fungi</taxon>
        <taxon>Dikarya</taxon>
        <taxon>Basidiomycota</taxon>
        <taxon>Agaricomycotina</taxon>
        <taxon>Agaricomycetes</taxon>
        <taxon>Agaricomycetidae</taxon>
        <taxon>Agaricales</taxon>
        <taxon>Pluteineae</taxon>
        <taxon>Amanitaceae</taxon>
        <taxon>Amanita</taxon>
    </lineage>
</organism>
<evidence type="ECO:0000256" key="1">
    <source>
        <dbReference type="SAM" id="MobiDB-lite"/>
    </source>
</evidence>
<dbReference type="OrthoDB" id="3034286at2759"/>
<evidence type="ECO:0000313" key="3">
    <source>
        <dbReference type="Proteomes" id="UP000054549"/>
    </source>
</evidence>